<protein>
    <recommendedName>
        <fullName evidence="5">Low molecular weight antigen MTB12-like C-terminal domain-containing protein</fullName>
    </recommendedName>
</protein>
<reference evidence="6 7" key="1">
    <citation type="submission" date="2024-03" db="EMBL/GenBank/DDBJ databases">
        <title>Natural products discovery in diverse microorganisms through a two-stage MS feature dereplication strategy.</title>
        <authorList>
            <person name="Zhang R."/>
        </authorList>
    </citation>
    <scope>NUCLEOTIDE SEQUENCE [LARGE SCALE GENOMIC DNA]</scope>
    <source>
        <strain evidence="6 7">18930</strain>
    </source>
</reference>
<dbReference type="PROSITE" id="PS51257">
    <property type="entry name" value="PROKAR_LIPOPROTEIN"/>
    <property type="match status" value="1"/>
</dbReference>
<evidence type="ECO:0000259" key="5">
    <source>
        <dbReference type="Pfam" id="PF26580"/>
    </source>
</evidence>
<gene>
    <name evidence="6" type="ORF">WDS16_09610</name>
</gene>
<feature type="compositionally biased region" description="Low complexity" evidence="3">
    <location>
        <begin position="31"/>
        <end position="52"/>
    </location>
</feature>
<sequence length="161" mass="16112">MRTSSAFVALAAAALVAAGCSSGEDSDHSSESSAATTSEAPTTASAADATAPTVEELTESLALVVAPNVDAATKAADIENGQARLANLEQMTAALANYGEITFQVDEPTVEGETATALVAIATPRGTAAPTPNTWVLIDGDWKVSDASACQLLAMGQAPCV</sequence>
<dbReference type="EMBL" id="CP147846">
    <property type="protein sequence ID" value="WXG70721.1"/>
    <property type="molecule type" value="Genomic_DNA"/>
</dbReference>
<feature type="domain" description="Low molecular weight antigen MTB12-like C-terminal" evidence="5">
    <location>
        <begin position="51"/>
        <end position="160"/>
    </location>
</feature>
<keyword evidence="1 4" id="KW-0732">Signal</keyword>
<accession>A0ABZ2PSN4</accession>
<evidence type="ECO:0000256" key="3">
    <source>
        <dbReference type="SAM" id="MobiDB-lite"/>
    </source>
</evidence>
<dbReference type="InterPro" id="IPR058644">
    <property type="entry name" value="Mtb12-like_C"/>
</dbReference>
<evidence type="ECO:0000256" key="4">
    <source>
        <dbReference type="SAM" id="SignalP"/>
    </source>
</evidence>
<keyword evidence="7" id="KW-1185">Reference proteome</keyword>
<comment type="similarity">
    <text evidence="2">Belongs to the MTB12 family.</text>
</comment>
<name>A0ABZ2PSN4_9NOCA</name>
<feature type="chain" id="PRO_5046606692" description="Low molecular weight antigen MTB12-like C-terminal domain-containing protein" evidence="4">
    <location>
        <begin position="24"/>
        <end position="161"/>
    </location>
</feature>
<evidence type="ECO:0000313" key="7">
    <source>
        <dbReference type="Proteomes" id="UP001432000"/>
    </source>
</evidence>
<dbReference type="Proteomes" id="UP001432000">
    <property type="component" value="Chromosome"/>
</dbReference>
<dbReference type="Pfam" id="PF26580">
    <property type="entry name" value="Mtb12_C"/>
    <property type="match status" value="1"/>
</dbReference>
<proteinExistence type="inferred from homology"/>
<evidence type="ECO:0000256" key="1">
    <source>
        <dbReference type="ARBA" id="ARBA00022729"/>
    </source>
</evidence>
<organism evidence="6 7">
    <name type="scientific">Rhodococcus sovatensis</name>
    <dbReference type="NCBI Taxonomy" id="1805840"/>
    <lineage>
        <taxon>Bacteria</taxon>
        <taxon>Bacillati</taxon>
        <taxon>Actinomycetota</taxon>
        <taxon>Actinomycetes</taxon>
        <taxon>Mycobacteriales</taxon>
        <taxon>Nocardiaceae</taxon>
        <taxon>Rhodococcus</taxon>
    </lineage>
</organism>
<dbReference type="RefSeq" id="WP_338892311.1">
    <property type="nucleotide sequence ID" value="NZ_CP147846.1"/>
</dbReference>
<evidence type="ECO:0000256" key="2">
    <source>
        <dbReference type="ARBA" id="ARBA00093774"/>
    </source>
</evidence>
<feature type="region of interest" description="Disordered" evidence="3">
    <location>
        <begin position="21"/>
        <end position="52"/>
    </location>
</feature>
<feature type="signal peptide" evidence="4">
    <location>
        <begin position="1"/>
        <end position="23"/>
    </location>
</feature>
<evidence type="ECO:0000313" key="6">
    <source>
        <dbReference type="EMBL" id="WXG70721.1"/>
    </source>
</evidence>